<dbReference type="RefSeq" id="WP_239675031.1">
    <property type="nucleotide sequence ID" value="NZ_CP070499.1"/>
</dbReference>
<evidence type="ECO:0000313" key="2">
    <source>
        <dbReference type="EMBL" id="QSB12975.1"/>
    </source>
</evidence>
<feature type="compositionally biased region" description="Low complexity" evidence="1">
    <location>
        <begin position="1"/>
        <end position="20"/>
    </location>
</feature>
<dbReference type="EMBL" id="CP070499">
    <property type="protein sequence ID" value="QSB12975.1"/>
    <property type="molecule type" value="Genomic_DNA"/>
</dbReference>
<dbReference type="KEGG" id="nhy:JQS43_15050"/>
<proteinExistence type="predicted"/>
<dbReference type="Proteomes" id="UP000662857">
    <property type="component" value="Chromosome"/>
</dbReference>
<evidence type="ECO:0000256" key="1">
    <source>
        <dbReference type="SAM" id="MobiDB-lite"/>
    </source>
</evidence>
<protein>
    <submittedName>
        <fullName evidence="2">Uncharacterized protein</fullName>
    </submittedName>
</protein>
<name>A0A895Y9I1_9ACTN</name>
<organism evidence="2 3">
    <name type="scientific">Natronosporangium hydrolyticum</name>
    <dbReference type="NCBI Taxonomy" id="2811111"/>
    <lineage>
        <taxon>Bacteria</taxon>
        <taxon>Bacillati</taxon>
        <taxon>Actinomycetota</taxon>
        <taxon>Actinomycetes</taxon>
        <taxon>Micromonosporales</taxon>
        <taxon>Micromonosporaceae</taxon>
        <taxon>Natronosporangium</taxon>
    </lineage>
</organism>
<keyword evidence="3" id="KW-1185">Reference proteome</keyword>
<gene>
    <name evidence="2" type="ORF">JQS43_15050</name>
</gene>
<sequence>MARVLTVGGTATGGAKATAAPKSADGRHLSWLRDELGDRFVGGIVLHTGTRLLPLGDRIVAAPISSLWS</sequence>
<dbReference type="AlphaFoldDB" id="A0A895Y9I1"/>
<feature type="region of interest" description="Disordered" evidence="1">
    <location>
        <begin position="1"/>
        <end position="21"/>
    </location>
</feature>
<evidence type="ECO:0000313" key="3">
    <source>
        <dbReference type="Proteomes" id="UP000662857"/>
    </source>
</evidence>
<reference evidence="2" key="1">
    <citation type="submission" date="2021-02" db="EMBL/GenBank/DDBJ databases">
        <title>Natrosporangium hydrolyticum gen. nov., sp. nov, a haloalkaliphilic actinobacterium from a soda solonchak soil.</title>
        <authorList>
            <person name="Sorokin D.Y."/>
            <person name="Khijniak T.V."/>
            <person name="Zakharycheva A.P."/>
            <person name="Boueva O.V."/>
            <person name="Ariskina E.V."/>
            <person name="Hahnke R.L."/>
            <person name="Bunk B."/>
            <person name="Sproer C."/>
            <person name="Schumann P."/>
            <person name="Evtushenko L.I."/>
            <person name="Kublanov I.V."/>
        </authorList>
    </citation>
    <scope>NUCLEOTIDE SEQUENCE</scope>
    <source>
        <strain evidence="2">DSM 106523</strain>
    </source>
</reference>
<accession>A0A895Y9I1</accession>